<evidence type="ECO:0000313" key="2">
    <source>
        <dbReference type="EMBL" id="CAH3018888.1"/>
    </source>
</evidence>
<evidence type="ECO:0000256" key="1">
    <source>
        <dbReference type="SAM" id="MobiDB-lite"/>
    </source>
</evidence>
<dbReference type="Proteomes" id="UP001159427">
    <property type="component" value="Unassembled WGS sequence"/>
</dbReference>
<accession>A0ABN8LSX2</accession>
<feature type="non-terminal residue" evidence="2">
    <location>
        <position position="1"/>
    </location>
</feature>
<protein>
    <submittedName>
        <fullName evidence="2">Uncharacterized protein</fullName>
    </submittedName>
</protein>
<name>A0ABN8LSX2_9CNID</name>
<reference evidence="2 3" key="1">
    <citation type="submission" date="2022-05" db="EMBL/GenBank/DDBJ databases">
        <authorList>
            <consortium name="Genoscope - CEA"/>
            <person name="William W."/>
        </authorList>
    </citation>
    <scope>NUCLEOTIDE SEQUENCE [LARGE SCALE GENOMIC DNA]</scope>
</reference>
<gene>
    <name evidence="2" type="ORF">PEVE_00045196</name>
</gene>
<evidence type="ECO:0000313" key="3">
    <source>
        <dbReference type="Proteomes" id="UP001159427"/>
    </source>
</evidence>
<proteinExistence type="predicted"/>
<organism evidence="2 3">
    <name type="scientific">Porites evermanni</name>
    <dbReference type="NCBI Taxonomy" id="104178"/>
    <lineage>
        <taxon>Eukaryota</taxon>
        <taxon>Metazoa</taxon>
        <taxon>Cnidaria</taxon>
        <taxon>Anthozoa</taxon>
        <taxon>Hexacorallia</taxon>
        <taxon>Scleractinia</taxon>
        <taxon>Fungiina</taxon>
        <taxon>Poritidae</taxon>
        <taxon>Porites</taxon>
    </lineage>
</organism>
<keyword evidence="3" id="KW-1185">Reference proteome</keyword>
<dbReference type="EMBL" id="CALNXI010000099">
    <property type="protein sequence ID" value="CAH3018888.1"/>
    <property type="molecule type" value="Genomic_DNA"/>
</dbReference>
<feature type="region of interest" description="Disordered" evidence="1">
    <location>
        <begin position="1"/>
        <end position="31"/>
    </location>
</feature>
<sequence length="105" mass="11923">KVTKEYRKPQKQMREKKQKQKNGAKKVVSDSPGLVDFPIVLVNSVFNFPDRQVMSNSVNGFVSTSNTLEQTNLICCSWLHLLFFFRGSGLKQSLWNILLSCGKGK</sequence>
<feature type="compositionally biased region" description="Basic and acidic residues" evidence="1">
    <location>
        <begin position="1"/>
        <end position="15"/>
    </location>
</feature>
<comment type="caution">
    <text evidence="2">The sequence shown here is derived from an EMBL/GenBank/DDBJ whole genome shotgun (WGS) entry which is preliminary data.</text>
</comment>